<dbReference type="Gene3D" id="3.30.160.60">
    <property type="entry name" value="Classic Zinc Finger"/>
    <property type="match status" value="1"/>
</dbReference>
<dbReference type="EMBL" id="JAQQPM010000005">
    <property type="protein sequence ID" value="KAK2071449.1"/>
    <property type="molecule type" value="Genomic_DNA"/>
</dbReference>
<dbReference type="InterPro" id="IPR013087">
    <property type="entry name" value="Znf_C2H2_type"/>
</dbReference>
<evidence type="ECO:0000256" key="7">
    <source>
        <dbReference type="ARBA" id="ARBA00023242"/>
    </source>
</evidence>
<dbReference type="Proteomes" id="UP001217918">
    <property type="component" value="Unassembled WGS sequence"/>
</dbReference>
<dbReference type="GO" id="GO:0005634">
    <property type="term" value="C:nucleus"/>
    <property type="evidence" value="ECO:0007669"/>
    <property type="project" value="UniProtKB-SubCell"/>
</dbReference>
<gene>
    <name evidence="11" type="ORF">P8C59_005873</name>
</gene>
<evidence type="ECO:0000256" key="6">
    <source>
        <dbReference type="ARBA" id="ARBA00023163"/>
    </source>
</evidence>
<dbReference type="AlphaFoldDB" id="A0AAD9I573"/>
<keyword evidence="3 8" id="KW-0863">Zinc-finger</keyword>
<feature type="compositionally biased region" description="Basic and acidic residues" evidence="9">
    <location>
        <begin position="410"/>
        <end position="419"/>
    </location>
</feature>
<name>A0AAD9I573_9PEZI</name>
<comment type="subcellular location">
    <subcellularLocation>
        <location evidence="1">Nucleus</location>
    </subcellularLocation>
</comment>
<keyword evidence="7" id="KW-0539">Nucleus</keyword>
<evidence type="ECO:0000256" key="3">
    <source>
        <dbReference type="ARBA" id="ARBA00022771"/>
    </source>
</evidence>
<keyword evidence="2" id="KW-0479">Metal-binding</keyword>
<evidence type="ECO:0000256" key="5">
    <source>
        <dbReference type="ARBA" id="ARBA00023015"/>
    </source>
</evidence>
<evidence type="ECO:0000256" key="8">
    <source>
        <dbReference type="PROSITE-ProRule" id="PRU00042"/>
    </source>
</evidence>
<dbReference type="InterPro" id="IPR051061">
    <property type="entry name" value="Zinc_finger_trans_reg"/>
</dbReference>
<dbReference type="PANTHER" id="PTHR46179:SF13">
    <property type="entry name" value="C2H2-TYPE DOMAIN-CONTAINING PROTEIN"/>
    <property type="match status" value="1"/>
</dbReference>
<proteinExistence type="predicted"/>
<evidence type="ECO:0000313" key="11">
    <source>
        <dbReference type="EMBL" id="KAK2071449.1"/>
    </source>
</evidence>
<evidence type="ECO:0000256" key="4">
    <source>
        <dbReference type="ARBA" id="ARBA00022833"/>
    </source>
</evidence>
<dbReference type="PANTHER" id="PTHR46179">
    <property type="entry name" value="ZINC FINGER PROTEIN"/>
    <property type="match status" value="1"/>
</dbReference>
<feature type="compositionally biased region" description="Acidic residues" evidence="9">
    <location>
        <begin position="420"/>
        <end position="429"/>
    </location>
</feature>
<evidence type="ECO:0000256" key="1">
    <source>
        <dbReference type="ARBA" id="ARBA00004123"/>
    </source>
</evidence>
<sequence length="429" mass="48139">MAVLCAEKKCRKYFSSTDDLLEHWSKRSSAAQAIPDHFHCKECVKLFDSKSAEEDHQTQAHSAFQSHLACPWCNWGCASLSSFVGHFELNHCLIVGKKRWQQMRKDKLAVSAELQKRHYGDDPDIINDPCEGVMGSRRPGAPPISGLSALRPPVSGTVRPNPVQLNAHDFPSLPGRAANPAHSGNAVPTKDSRWALNRNKNKAKALFPDAPAPTRPTPEQLAAATAPAVTKENLYADHDPENPNFNPHAYYEPVLEMFKCPHKFCLKKFKTPRQFKSHLDTVHKDPVRYQCPQCFRFLTSLHGLAAHIENPRAKCGVRRSREYGHLVSQLSCGLVELNRDFVLQEDRGFDDESYVDGSTAYGANSGSKRPAEFIMSSMGQKPKPAKLTPENLERVDELAHAVDQGLNFTEKTDEQLENERDMEENNGFW</sequence>
<dbReference type="GO" id="GO:0008270">
    <property type="term" value="F:zinc ion binding"/>
    <property type="evidence" value="ECO:0007669"/>
    <property type="project" value="UniProtKB-KW"/>
</dbReference>
<keyword evidence="5" id="KW-0805">Transcription regulation</keyword>
<comment type="caution">
    <text evidence="11">The sequence shown here is derived from an EMBL/GenBank/DDBJ whole genome shotgun (WGS) entry which is preliminary data.</text>
</comment>
<keyword evidence="6" id="KW-0804">Transcription</keyword>
<organism evidence="11 12">
    <name type="scientific">Phyllachora maydis</name>
    <dbReference type="NCBI Taxonomy" id="1825666"/>
    <lineage>
        <taxon>Eukaryota</taxon>
        <taxon>Fungi</taxon>
        <taxon>Dikarya</taxon>
        <taxon>Ascomycota</taxon>
        <taxon>Pezizomycotina</taxon>
        <taxon>Sordariomycetes</taxon>
        <taxon>Sordariomycetidae</taxon>
        <taxon>Phyllachorales</taxon>
        <taxon>Phyllachoraceae</taxon>
        <taxon>Phyllachora</taxon>
    </lineage>
</organism>
<evidence type="ECO:0000313" key="12">
    <source>
        <dbReference type="Proteomes" id="UP001217918"/>
    </source>
</evidence>
<protein>
    <recommendedName>
        <fullName evidence="10">C2H2-type domain-containing protein</fullName>
    </recommendedName>
</protein>
<accession>A0AAD9I573</accession>
<keyword evidence="12" id="KW-1185">Reference proteome</keyword>
<evidence type="ECO:0000256" key="2">
    <source>
        <dbReference type="ARBA" id="ARBA00022723"/>
    </source>
</evidence>
<dbReference type="SMART" id="SM00355">
    <property type="entry name" value="ZnF_C2H2"/>
    <property type="match status" value="4"/>
</dbReference>
<evidence type="ECO:0000259" key="10">
    <source>
        <dbReference type="PROSITE" id="PS50157"/>
    </source>
</evidence>
<dbReference type="PROSITE" id="PS50157">
    <property type="entry name" value="ZINC_FINGER_C2H2_2"/>
    <property type="match status" value="1"/>
</dbReference>
<feature type="domain" description="C2H2-type" evidence="10">
    <location>
        <begin position="38"/>
        <end position="66"/>
    </location>
</feature>
<reference evidence="11" key="1">
    <citation type="journal article" date="2023" name="Mol. Plant Microbe Interact.">
        <title>Elucidating the Obligate Nature and Biological Capacity of an Invasive Fungal Corn Pathogen.</title>
        <authorList>
            <person name="MacCready J.S."/>
            <person name="Roggenkamp E.M."/>
            <person name="Gdanetz K."/>
            <person name="Chilvers M.I."/>
        </authorList>
    </citation>
    <scope>NUCLEOTIDE SEQUENCE</scope>
    <source>
        <strain evidence="11">PM02</strain>
    </source>
</reference>
<keyword evidence="4" id="KW-0862">Zinc</keyword>
<feature type="region of interest" description="Disordered" evidence="9">
    <location>
        <begin position="403"/>
        <end position="429"/>
    </location>
</feature>
<evidence type="ECO:0000256" key="9">
    <source>
        <dbReference type="SAM" id="MobiDB-lite"/>
    </source>
</evidence>
<dbReference type="PROSITE" id="PS00028">
    <property type="entry name" value="ZINC_FINGER_C2H2_1"/>
    <property type="match status" value="2"/>
</dbReference>
<dbReference type="GO" id="GO:0006357">
    <property type="term" value="P:regulation of transcription by RNA polymerase II"/>
    <property type="evidence" value="ECO:0007669"/>
    <property type="project" value="TreeGrafter"/>
</dbReference>